<name>A0A224XDX2_9LACT</name>
<reference evidence="9" key="1">
    <citation type="submission" date="2017-08" db="EMBL/GenBank/DDBJ databases">
        <title>Draft genome sequence of Lactococcus sp. strain Rs-Y01, isolated from the gut of the lower termite Reticulitermes speratus.</title>
        <authorList>
            <person name="Ohkuma M."/>
            <person name="Yuki M."/>
        </authorList>
    </citation>
    <scope>NUCLEOTIDE SEQUENCE [LARGE SCALE GENOMIC DNA]</scope>
    <source>
        <strain evidence="9">Rs-Y01</strain>
    </source>
</reference>
<dbReference type="Proteomes" id="UP000218689">
    <property type="component" value="Unassembled WGS sequence"/>
</dbReference>
<dbReference type="PROSITE" id="PS51898">
    <property type="entry name" value="TYR_RECOMBINASE"/>
    <property type="match status" value="1"/>
</dbReference>
<dbReference type="Pfam" id="PF14659">
    <property type="entry name" value="Phage_int_SAM_3"/>
    <property type="match status" value="1"/>
</dbReference>
<proteinExistence type="inferred from homology"/>
<dbReference type="GO" id="GO:0003677">
    <property type="term" value="F:DNA binding"/>
    <property type="evidence" value="ECO:0007669"/>
    <property type="project" value="UniProtKB-UniRule"/>
</dbReference>
<sequence length="389" mass="43954">MNIKEITKKDGSTVYRASVYLGVDVLTGKKVQTNVTAKTKKAIKTKAQQAITDFNLNGCTRLENTEYKTFNDLLTSWWDNHKLTVKKSTKSSYQNFIYNYIVPEIGSYKLEKISPRTIQNAVNKWAKNANKTHGHEDGATKSYPTIYRIIKSIFKYGVSVGAVSKNPASDVILPKIRKSENKKLKYLTNSDLKVWRNYLDGLAVTDKNIIDLTLYQFLLATGLRIGEALALNWSDIDLEKESVQVDKTLYLDSVQSTPKTSSSVRNVTFDKKTSLALRVYKQRQNLVFKSNGVKSDIVFTDSFGDRAKYSMLIYRLERDFLKAGLSPITFHGFRHTHASILLNAGVGYKEISNRLGHSQISMTIDIYSHLSKEKADEVAGVFEQAISNL</sequence>
<evidence type="ECO:0000259" key="6">
    <source>
        <dbReference type="PROSITE" id="PS51898"/>
    </source>
</evidence>
<comment type="caution">
    <text evidence="8">The sequence shown here is derived from an EMBL/GenBank/DDBJ whole genome shotgun (WGS) entry which is preliminary data.</text>
</comment>
<dbReference type="GO" id="GO:0006310">
    <property type="term" value="P:DNA recombination"/>
    <property type="evidence" value="ECO:0007669"/>
    <property type="project" value="UniProtKB-KW"/>
</dbReference>
<evidence type="ECO:0000313" key="8">
    <source>
        <dbReference type="EMBL" id="GAX48102.1"/>
    </source>
</evidence>
<comment type="similarity">
    <text evidence="1">Belongs to the 'phage' integrase family.</text>
</comment>
<dbReference type="InterPro" id="IPR002104">
    <property type="entry name" value="Integrase_catalytic"/>
</dbReference>
<dbReference type="RefSeq" id="WP_167373252.1">
    <property type="nucleotide sequence ID" value="NZ_BEDT01000004.1"/>
</dbReference>
<protein>
    <recommendedName>
        <fullName evidence="10">Tyr recombinase domain-containing protein</fullName>
    </recommendedName>
</protein>
<dbReference type="InterPro" id="IPR011010">
    <property type="entry name" value="DNA_brk_join_enz"/>
</dbReference>
<accession>A0A224XDX2</accession>
<dbReference type="InterPro" id="IPR010998">
    <property type="entry name" value="Integrase_recombinase_N"/>
</dbReference>
<dbReference type="Gene3D" id="1.10.150.130">
    <property type="match status" value="1"/>
</dbReference>
<evidence type="ECO:0000256" key="1">
    <source>
        <dbReference type="ARBA" id="ARBA00008857"/>
    </source>
</evidence>
<evidence type="ECO:0008006" key="10">
    <source>
        <dbReference type="Google" id="ProtNLM"/>
    </source>
</evidence>
<dbReference type="PANTHER" id="PTHR30349">
    <property type="entry name" value="PHAGE INTEGRASE-RELATED"/>
    <property type="match status" value="1"/>
</dbReference>
<dbReference type="GO" id="GO:0015074">
    <property type="term" value="P:DNA integration"/>
    <property type="evidence" value="ECO:0007669"/>
    <property type="project" value="UniProtKB-KW"/>
</dbReference>
<dbReference type="PANTHER" id="PTHR30349:SF64">
    <property type="entry name" value="PROPHAGE INTEGRASE INTD-RELATED"/>
    <property type="match status" value="1"/>
</dbReference>
<evidence type="ECO:0000256" key="3">
    <source>
        <dbReference type="ARBA" id="ARBA00023125"/>
    </source>
</evidence>
<evidence type="ECO:0000256" key="2">
    <source>
        <dbReference type="ARBA" id="ARBA00022908"/>
    </source>
</evidence>
<dbReference type="InterPro" id="IPR044068">
    <property type="entry name" value="CB"/>
</dbReference>
<evidence type="ECO:0000256" key="4">
    <source>
        <dbReference type="ARBA" id="ARBA00023172"/>
    </source>
</evidence>
<dbReference type="InterPro" id="IPR013762">
    <property type="entry name" value="Integrase-like_cat_sf"/>
</dbReference>
<dbReference type="InterPro" id="IPR004107">
    <property type="entry name" value="Integrase_SAM-like_N"/>
</dbReference>
<keyword evidence="4" id="KW-0233">DNA recombination</keyword>
<dbReference type="InterPro" id="IPR050090">
    <property type="entry name" value="Tyrosine_recombinase_XerCD"/>
</dbReference>
<gene>
    <name evidence="8" type="ORF">RsY01_1716</name>
</gene>
<keyword evidence="2" id="KW-0229">DNA integration</keyword>
<dbReference type="PROSITE" id="PS51900">
    <property type="entry name" value="CB"/>
    <property type="match status" value="1"/>
</dbReference>
<dbReference type="SUPFAM" id="SSF56349">
    <property type="entry name" value="DNA breaking-rejoining enzymes"/>
    <property type="match status" value="1"/>
</dbReference>
<dbReference type="AlphaFoldDB" id="A0A224XDX2"/>
<dbReference type="CDD" id="cd01189">
    <property type="entry name" value="INT_ICEBs1_C_like"/>
    <property type="match status" value="1"/>
</dbReference>
<evidence type="ECO:0000256" key="5">
    <source>
        <dbReference type="PROSITE-ProRule" id="PRU01248"/>
    </source>
</evidence>
<evidence type="ECO:0000259" key="7">
    <source>
        <dbReference type="PROSITE" id="PS51900"/>
    </source>
</evidence>
<keyword evidence="3 5" id="KW-0238">DNA-binding</keyword>
<keyword evidence="9" id="KW-1185">Reference proteome</keyword>
<dbReference type="Pfam" id="PF00589">
    <property type="entry name" value="Phage_integrase"/>
    <property type="match status" value="1"/>
</dbReference>
<dbReference type="Gene3D" id="1.10.443.10">
    <property type="entry name" value="Intergrase catalytic core"/>
    <property type="match status" value="1"/>
</dbReference>
<dbReference type="EMBL" id="BEDT01000004">
    <property type="protein sequence ID" value="GAX48102.1"/>
    <property type="molecule type" value="Genomic_DNA"/>
</dbReference>
<organism evidence="8 9">
    <name type="scientific">Pseudolactococcus reticulitermitis</name>
    <dbReference type="NCBI Taxonomy" id="2025039"/>
    <lineage>
        <taxon>Bacteria</taxon>
        <taxon>Bacillati</taxon>
        <taxon>Bacillota</taxon>
        <taxon>Bacilli</taxon>
        <taxon>Lactobacillales</taxon>
        <taxon>Streptococcaceae</taxon>
        <taxon>Pseudolactococcus</taxon>
    </lineage>
</organism>
<evidence type="ECO:0000313" key="9">
    <source>
        <dbReference type="Proteomes" id="UP000218689"/>
    </source>
</evidence>
<feature type="domain" description="Tyr recombinase" evidence="6">
    <location>
        <begin position="182"/>
        <end position="380"/>
    </location>
</feature>
<feature type="domain" description="Core-binding (CB)" evidence="7">
    <location>
        <begin position="68"/>
        <end position="158"/>
    </location>
</feature>